<dbReference type="GeneID" id="72007573"/>
<dbReference type="EMBL" id="JADCUA010000001">
    <property type="protein sequence ID" value="KAH9844111.1"/>
    <property type="molecule type" value="Genomic_DNA"/>
</dbReference>
<feature type="compositionally biased region" description="Low complexity" evidence="1">
    <location>
        <begin position="387"/>
        <end position="404"/>
    </location>
</feature>
<feature type="compositionally biased region" description="Polar residues" evidence="1">
    <location>
        <begin position="452"/>
        <end position="465"/>
    </location>
</feature>
<proteinExistence type="predicted"/>
<name>A0ABQ8KY26_9APHY</name>
<feature type="compositionally biased region" description="Polar residues" evidence="1">
    <location>
        <begin position="569"/>
        <end position="584"/>
    </location>
</feature>
<feature type="region of interest" description="Disordered" evidence="1">
    <location>
        <begin position="185"/>
        <end position="207"/>
    </location>
</feature>
<sequence>MATNGLNLTYACHCLNVRITHQPTPDNLPPADQDFVSVHCGDNGIAINHVQATLRSRSSTVPEADAQGPRSTRFISLTCLVCQSLVYRVKQVLYAIADGGEGPILPSDDWAEQDLLMSASGWVEVSKNCLVCGLPPPAASSVAHEPPDVSRHQETGDAIAQAGTSASFSKVFGIVVPSGDPKWSFPTSSSVSPPSSTSEGPWRHLPPLPPLFAPPPFTPSHPAFQYLRSLAASESDRAREAAEAYLVKTAQEKAAELQALEAELRREVEVLWSRFKEGIDKLQQETTAGRPMSSMTRRRSSVQKAAGAIHGNGATDDPSASVRINDFVPAQSVPARMTSPTSARQVTSALSASMATSSFHFPGDRSSVTRNEGDSSRSSPSSPAPSSPGRSSTTRVVSPSTASSRTVTMAAFDAEASIRDAHRRNMDESKDIATSYRYVLNLEAQMAEHQRASSSTQDAGPSSAGTVDIVSPAAAPRGRSPRGTKSSIKKGKEKENARPVTPTKEQEPEAAEKTGAPAKETTPKGKRKVTFDVKPDIAIIDDETAGNEAEKDTTEEAAIFDMEGEDNPEQASLPSSPTALTNGKSTTSPTTPVVSPSRRRRPRLQDAYGLPSSLSSLRPSSLPNIQNMRPPITRRVESDRPRTQVKDSPGRAERARTNGDKPEDEPPLSPDSREAQILSLVAASVPSHRSAWKKDSKAWQVFVERQGRRSKELGPVSIEEEEESDSTVQHDSARLGRYMDEFDEYDDEAFNGHTMNREDRSLTERNTVASSLPIPFMRDVPSASLQPKTSLTDRPGLLVPALRTSSSVAVRRQVYAERDRNRQIDPGAFELHDVADDEEENDTGPHIPVGSLAEKRALQILEAADGVPSEGMWRSLAA</sequence>
<feature type="region of interest" description="Disordered" evidence="1">
    <location>
        <begin position="708"/>
        <end position="730"/>
    </location>
</feature>
<gene>
    <name evidence="2" type="ORF">C8Q71DRAFT_852621</name>
</gene>
<feature type="compositionally biased region" description="Basic and acidic residues" evidence="1">
    <location>
        <begin position="634"/>
        <end position="661"/>
    </location>
</feature>
<organism evidence="2 3">
    <name type="scientific">Rhodofomes roseus</name>
    <dbReference type="NCBI Taxonomy" id="34475"/>
    <lineage>
        <taxon>Eukaryota</taxon>
        <taxon>Fungi</taxon>
        <taxon>Dikarya</taxon>
        <taxon>Basidiomycota</taxon>
        <taxon>Agaricomycotina</taxon>
        <taxon>Agaricomycetes</taxon>
        <taxon>Polyporales</taxon>
        <taxon>Rhodofomes</taxon>
    </lineage>
</organism>
<feature type="compositionally biased region" description="Low complexity" evidence="1">
    <location>
        <begin position="585"/>
        <end position="596"/>
    </location>
</feature>
<keyword evidence="3" id="KW-1185">Reference proteome</keyword>
<accession>A0ABQ8KY26</accession>
<feature type="compositionally biased region" description="Basic residues" evidence="1">
    <location>
        <begin position="479"/>
        <end position="489"/>
    </location>
</feature>
<evidence type="ECO:0000313" key="3">
    <source>
        <dbReference type="Proteomes" id="UP000814176"/>
    </source>
</evidence>
<evidence type="ECO:0000313" key="2">
    <source>
        <dbReference type="EMBL" id="KAH9844111.1"/>
    </source>
</evidence>
<evidence type="ECO:0000256" key="1">
    <source>
        <dbReference type="SAM" id="MobiDB-lite"/>
    </source>
</evidence>
<feature type="region of interest" description="Disordered" evidence="1">
    <location>
        <begin position="357"/>
        <end position="404"/>
    </location>
</feature>
<feature type="compositionally biased region" description="Low complexity" evidence="1">
    <location>
        <begin position="185"/>
        <end position="198"/>
    </location>
</feature>
<dbReference type="RefSeq" id="XP_047784921.1">
    <property type="nucleotide sequence ID" value="XM_047926841.1"/>
</dbReference>
<feature type="region of interest" description="Disordered" evidence="1">
    <location>
        <begin position="286"/>
        <end position="322"/>
    </location>
</feature>
<protein>
    <submittedName>
        <fullName evidence="2">Uncharacterized protein</fullName>
    </submittedName>
</protein>
<feature type="compositionally biased region" description="Low complexity" evidence="1">
    <location>
        <begin position="610"/>
        <end position="623"/>
    </location>
</feature>
<feature type="region of interest" description="Disordered" evidence="1">
    <location>
        <begin position="449"/>
        <end position="676"/>
    </location>
</feature>
<reference evidence="2 3" key="1">
    <citation type="journal article" date="2021" name="Environ. Microbiol.">
        <title>Gene family expansions and transcriptome signatures uncover fungal adaptations to wood decay.</title>
        <authorList>
            <person name="Hage H."/>
            <person name="Miyauchi S."/>
            <person name="Viragh M."/>
            <person name="Drula E."/>
            <person name="Min B."/>
            <person name="Chaduli D."/>
            <person name="Navarro D."/>
            <person name="Favel A."/>
            <person name="Norest M."/>
            <person name="Lesage-Meessen L."/>
            <person name="Balint B."/>
            <person name="Merenyi Z."/>
            <person name="de Eugenio L."/>
            <person name="Morin E."/>
            <person name="Martinez A.T."/>
            <person name="Baldrian P."/>
            <person name="Stursova M."/>
            <person name="Martinez M.J."/>
            <person name="Novotny C."/>
            <person name="Magnuson J.K."/>
            <person name="Spatafora J.W."/>
            <person name="Maurice S."/>
            <person name="Pangilinan J."/>
            <person name="Andreopoulos W."/>
            <person name="LaButti K."/>
            <person name="Hundley H."/>
            <person name="Na H."/>
            <person name="Kuo A."/>
            <person name="Barry K."/>
            <person name="Lipzen A."/>
            <person name="Henrissat B."/>
            <person name="Riley R."/>
            <person name="Ahrendt S."/>
            <person name="Nagy L.G."/>
            <person name="Grigoriev I.V."/>
            <person name="Martin F."/>
            <person name="Rosso M.N."/>
        </authorList>
    </citation>
    <scope>NUCLEOTIDE SEQUENCE [LARGE SCALE GENOMIC DNA]</scope>
    <source>
        <strain evidence="2 3">CIRM-BRFM 1785</strain>
    </source>
</reference>
<dbReference type="Proteomes" id="UP000814176">
    <property type="component" value="Unassembled WGS sequence"/>
</dbReference>
<comment type="caution">
    <text evidence="2">The sequence shown here is derived from an EMBL/GenBank/DDBJ whole genome shotgun (WGS) entry which is preliminary data.</text>
</comment>